<name>A0A5B0HEM4_9BURK</name>
<organism evidence="3 4">
    <name type="scientific">Paraburkholderia panacisoli</name>
    <dbReference type="NCBI Taxonomy" id="2603818"/>
    <lineage>
        <taxon>Bacteria</taxon>
        <taxon>Pseudomonadati</taxon>
        <taxon>Pseudomonadota</taxon>
        <taxon>Betaproteobacteria</taxon>
        <taxon>Burkholderiales</taxon>
        <taxon>Burkholderiaceae</taxon>
        <taxon>Paraburkholderia</taxon>
    </lineage>
</organism>
<comment type="caution">
    <text evidence="3">The sequence shown here is derived from an EMBL/GenBank/DDBJ whole genome shotgun (WGS) entry which is preliminary data.</text>
</comment>
<proteinExistence type="predicted"/>
<sequence length="298" mass="30826">MANDSDLPYSDPDGRDADFEDREPYGANAAPARFGRLALCTAAAGALAFGVLGTVTYSVWFNRDQQAYAEAIATARQALGIRGPAAASASGRQPAPQAVMAATTQAAAVAATDASARSTAAMPGAPETMTSHGTAPANALTNTASTEELAADQADEEDGERAVWEGRVTQAPAPLATMLADAALTGNTATGNALPGNAIPDTTLADNTRPSPATPLTPAPSPRRNNRRATNADSAAQTSTASRSAKDARNAQQDRNGSAANASPHKSSLFARMGLFFRRVSYRQHDSGRQQQDIYSHP</sequence>
<feature type="compositionally biased region" description="Pro residues" evidence="1">
    <location>
        <begin position="212"/>
        <end position="221"/>
    </location>
</feature>
<reference evidence="3 4" key="1">
    <citation type="submission" date="2019-08" db="EMBL/GenBank/DDBJ databases">
        <title>Paraburkholderia sp. DCY113.</title>
        <authorList>
            <person name="Kang J."/>
        </authorList>
    </citation>
    <scope>NUCLEOTIDE SEQUENCE [LARGE SCALE GENOMIC DNA]</scope>
    <source>
        <strain evidence="3 4">DCY113</strain>
    </source>
</reference>
<feature type="transmembrane region" description="Helical" evidence="2">
    <location>
        <begin position="37"/>
        <end position="60"/>
    </location>
</feature>
<dbReference type="Proteomes" id="UP000325273">
    <property type="component" value="Unassembled WGS sequence"/>
</dbReference>
<dbReference type="AlphaFoldDB" id="A0A5B0HEM4"/>
<protein>
    <submittedName>
        <fullName evidence="3">Uncharacterized protein</fullName>
    </submittedName>
</protein>
<gene>
    <name evidence="3" type="ORF">FVF58_08160</name>
</gene>
<feature type="compositionally biased region" description="Polar residues" evidence="1">
    <location>
        <begin position="250"/>
        <end position="266"/>
    </location>
</feature>
<keyword evidence="2" id="KW-0472">Membrane</keyword>
<feature type="region of interest" description="Disordered" evidence="1">
    <location>
        <begin position="118"/>
        <end position="138"/>
    </location>
</feature>
<feature type="compositionally biased region" description="Low complexity" evidence="1">
    <location>
        <begin position="228"/>
        <end position="243"/>
    </location>
</feature>
<dbReference type="RefSeq" id="WP_149669388.1">
    <property type="nucleotide sequence ID" value="NZ_VTUZ01000004.1"/>
</dbReference>
<evidence type="ECO:0000256" key="2">
    <source>
        <dbReference type="SAM" id="Phobius"/>
    </source>
</evidence>
<keyword evidence="2" id="KW-0812">Transmembrane</keyword>
<feature type="compositionally biased region" description="Polar residues" evidence="1">
    <location>
        <begin position="128"/>
        <end position="138"/>
    </location>
</feature>
<evidence type="ECO:0000313" key="3">
    <source>
        <dbReference type="EMBL" id="KAA1013705.1"/>
    </source>
</evidence>
<evidence type="ECO:0000313" key="4">
    <source>
        <dbReference type="Proteomes" id="UP000325273"/>
    </source>
</evidence>
<feature type="region of interest" description="Disordered" evidence="1">
    <location>
        <begin position="1"/>
        <end position="25"/>
    </location>
</feature>
<keyword evidence="2" id="KW-1133">Transmembrane helix</keyword>
<keyword evidence="4" id="KW-1185">Reference proteome</keyword>
<evidence type="ECO:0000256" key="1">
    <source>
        <dbReference type="SAM" id="MobiDB-lite"/>
    </source>
</evidence>
<feature type="region of interest" description="Disordered" evidence="1">
    <location>
        <begin position="189"/>
        <end position="266"/>
    </location>
</feature>
<accession>A0A5B0HEM4</accession>
<dbReference type="EMBL" id="VTUZ01000004">
    <property type="protein sequence ID" value="KAA1013705.1"/>
    <property type="molecule type" value="Genomic_DNA"/>
</dbReference>